<keyword evidence="4" id="KW-1185">Reference proteome</keyword>
<dbReference type="Proteomes" id="UP000037848">
    <property type="component" value="Unassembled WGS sequence"/>
</dbReference>
<dbReference type="GO" id="GO:0005524">
    <property type="term" value="F:ATP binding"/>
    <property type="evidence" value="ECO:0007669"/>
    <property type="project" value="InterPro"/>
</dbReference>
<accession>A0A0N1EPZ5</accession>
<reference evidence="3 4" key="1">
    <citation type="submission" date="2015-08" db="EMBL/GenBank/DDBJ databases">
        <title>Draft Genome Sequence of Pseudoalteromonas porphyrae UCD-SED14.</title>
        <authorList>
            <person name="Coil D.A."/>
            <person name="Jospin G."/>
            <person name="Lee R.D."/>
            <person name="Eisen J.A."/>
        </authorList>
    </citation>
    <scope>NUCLEOTIDE SEQUENCE [LARGE SCALE GENOMIC DNA]</scope>
    <source>
        <strain evidence="3 4">UCD-SED14</strain>
    </source>
</reference>
<dbReference type="GO" id="GO:0006270">
    <property type="term" value="P:DNA replication initiation"/>
    <property type="evidence" value="ECO:0007669"/>
    <property type="project" value="InterPro"/>
</dbReference>
<evidence type="ECO:0000313" key="3">
    <source>
        <dbReference type="EMBL" id="KPH63766.1"/>
    </source>
</evidence>
<dbReference type="AlphaFoldDB" id="A0A0N1EPZ5"/>
<dbReference type="PATRIC" id="fig|187330.3.peg.3546"/>
<dbReference type="RefSeq" id="WP_054453728.1">
    <property type="nucleotide sequence ID" value="NZ_LHPH01000007.1"/>
</dbReference>
<dbReference type="Gene3D" id="3.30.70.1290">
    <property type="entry name" value="Transposase IS200-like"/>
    <property type="match status" value="1"/>
</dbReference>
<dbReference type="STRING" id="187330.AMS58_13705"/>
<dbReference type="InterPro" id="IPR036515">
    <property type="entry name" value="Transposase_17_sf"/>
</dbReference>
<evidence type="ECO:0000259" key="2">
    <source>
        <dbReference type="SMART" id="SM01321"/>
    </source>
</evidence>
<proteinExistence type="predicted"/>
<dbReference type="EMBL" id="LHPH01000007">
    <property type="protein sequence ID" value="KPH63766.1"/>
    <property type="molecule type" value="Genomic_DNA"/>
</dbReference>
<dbReference type="InterPro" id="IPR010921">
    <property type="entry name" value="Trp_repressor/repl_initiator"/>
</dbReference>
<dbReference type="GO" id="GO:0043565">
    <property type="term" value="F:sequence-specific DNA binding"/>
    <property type="evidence" value="ECO:0007669"/>
    <property type="project" value="InterPro"/>
</dbReference>
<dbReference type="GO" id="GO:0006313">
    <property type="term" value="P:DNA transposition"/>
    <property type="evidence" value="ECO:0007669"/>
    <property type="project" value="InterPro"/>
</dbReference>
<dbReference type="SUPFAM" id="SSF143422">
    <property type="entry name" value="Transposase IS200-like"/>
    <property type="match status" value="1"/>
</dbReference>
<dbReference type="Gene3D" id="1.10.1750.10">
    <property type="match status" value="1"/>
</dbReference>
<feature type="domain" description="Transposase IS200-like" evidence="2">
    <location>
        <begin position="9"/>
        <end position="123"/>
    </location>
</feature>
<dbReference type="PANTHER" id="PTHR34322">
    <property type="entry name" value="TRANSPOSASE, Y1_TNP DOMAIN-CONTAINING"/>
    <property type="match status" value="1"/>
</dbReference>
<dbReference type="InterPro" id="IPR013159">
    <property type="entry name" value="DnaA_C"/>
</dbReference>
<name>A0A0N1EPZ5_9GAMM</name>
<dbReference type="InterPro" id="IPR002686">
    <property type="entry name" value="Transposase_17"/>
</dbReference>
<protein>
    <recommendedName>
        <fullName evidence="5">Transposase</fullName>
    </recommendedName>
</protein>
<dbReference type="OrthoDB" id="9814067at2"/>
<evidence type="ECO:0000259" key="1">
    <source>
        <dbReference type="SMART" id="SM00760"/>
    </source>
</evidence>
<dbReference type="PANTHER" id="PTHR34322:SF2">
    <property type="entry name" value="TRANSPOSASE IS200-LIKE DOMAIN-CONTAINING PROTEIN"/>
    <property type="match status" value="1"/>
</dbReference>
<dbReference type="SMART" id="SM01321">
    <property type="entry name" value="Y1_Tnp"/>
    <property type="match status" value="1"/>
</dbReference>
<sequence length="324" mass="37804">MSRPLRIEYENAFYHVMNRGRGRENTFLSDDDFKYFLYCIEQASLRFNIEVHSYCLMTNHYHLLIKTPDANLGRAMKHINGLYTQYFNRTHNTDGALFRGRYKAVLVDADNYLLHVSRYIHRNPIETSTPLVDDLSKYQWSSYSAFIKRGAVPKWLVRDFIFSLQGKKRKYTAYKQFVEFENNKEISAFYGAKKLLSVLGSEDFIENIKDHIASPNSESKLVVKEYSADDVIAYLAQYFSVEVDDIVMVKKGRKEKNLPRWFAIKLCQDLTGLNLQALAGIFNVQHYSAISKTVGRLNALMVEDKKVKLQYEKLRDCLMCEVKI</sequence>
<dbReference type="SMART" id="SM00760">
    <property type="entry name" value="Bac_DnaA_C"/>
    <property type="match status" value="1"/>
</dbReference>
<evidence type="ECO:0008006" key="5">
    <source>
        <dbReference type="Google" id="ProtNLM"/>
    </source>
</evidence>
<comment type="caution">
    <text evidence="3">The sequence shown here is derived from an EMBL/GenBank/DDBJ whole genome shotgun (WGS) entry which is preliminary data.</text>
</comment>
<evidence type="ECO:0000313" key="4">
    <source>
        <dbReference type="Proteomes" id="UP000037848"/>
    </source>
</evidence>
<dbReference type="GO" id="GO:0006275">
    <property type="term" value="P:regulation of DNA replication"/>
    <property type="evidence" value="ECO:0007669"/>
    <property type="project" value="InterPro"/>
</dbReference>
<organism evidence="3 4">
    <name type="scientific">Pseudoalteromonas porphyrae</name>
    <dbReference type="NCBI Taxonomy" id="187330"/>
    <lineage>
        <taxon>Bacteria</taxon>
        <taxon>Pseudomonadati</taxon>
        <taxon>Pseudomonadota</taxon>
        <taxon>Gammaproteobacteria</taxon>
        <taxon>Alteromonadales</taxon>
        <taxon>Pseudoalteromonadaceae</taxon>
        <taxon>Pseudoalteromonas</taxon>
    </lineage>
</organism>
<gene>
    <name evidence="3" type="ORF">ADS77_07545</name>
</gene>
<feature type="domain" description="Chromosomal replication initiator DnaA C-terminal" evidence="1">
    <location>
        <begin position="227"/>
        <end position="297"/>
    </location>
</feature>
<dbReference type="SUPFAM" id="SSF48295">
    <property type="entry name" value="TrpR-like"/>
    <property type="match status" value="1"/>
</dbReference>
<dbReference type="Pfam" id="PF01797">
    <property type="entry name" value="Y1_Tnp"/>
    <property type="match status" value="1"/>
</dbReference>
<dbReference type="GO" id="GO:0004803">
    <property type="term" value="F:transposase activity"/>
    <property type="evidence" value="ECO:0007669"/>
    <property type="project" value="InterPro"/>
</dbReference>